<comment type="subcellular location">
    <subcellularLocation>
        <location evidence="1">Membrane</location>
        <topology evidence="1">Multi-pass membrane protein</topology>
    </subcellularLocation>
</comment>
<comment type="caution">
    <text evidence="7">The sequence shown here is derived from an EMBL/GenBank/DDBJ whole genome shotgun (WGS) entry which is preliminary data.</text>
</comment>
<evidence type="ECO:0000256" key="1">
    <source>
        <dbReference type="ARBA" id="ARBA00004141"/>
    </source>
</evidence>
<dbReference type="GO" id="GO:0022857">
    <property type="term" value="F:transmembrane transporter activity"/>
    <property type="evidence" value="ECO:0007669"/>
    <property type="project" value="InterPro"/>
</dbReference>
<evidence type="ECO:0000313" key="7">
    <source>
        <dbReference type="EMBL" id="CAK1551528.1"/>
    </source>
</evidence>
<evidence type="ECO:0000256" key="2">
    <source>
        <dbReference type="ARBA" id="ARBA00022692"/>
    </source>
</evidence>
<dbReference type="PROSITE" id="PS50850">
    <property type="entry name" value="MFS"/>
    <property type="match status" value="1"/>
</dbReference>
<name>A0AAV1JTU4_9NEOP</name>
<keyword evidence="8" id="KW-1185">Reference proteome</keyword>
<feature type="transmembrane region" description="Helical" evidence="5">
    <location>
        <begin position="393"/>
        <end position="411"/>
    </location>
</feature>
<dbReference type="InterPro" id="IPR036259">
    <property type="entry name" value="MFS_trans_sf"/>
</dbReference>
<dbReference type="AlphaFoldDB" id="A0AAV1JTU4"/>
<reference evidence="7 8" key="1">
    <citation type="submission" date="2023-11" db="EMBL/GenBank/DDBJ databases">
        <authorList>
            <person name="Okamura Y."/>
        </authorList>
    </citation>
    <scope>NUCLEOTIDE SEQUENCE [LARGE SCALE GENOMIC DNA]</scope>
</reference>
<dbReference type="Pfam" id="PF07690">
    <property type="entry name" value="MFS_1"/>
    <property type="match status" value="1"/>
</dbReference>
<feature type="transmembrane region" description="Helical" evidence="5">
    <location>
        <begin position="97"/>
        <end position="119"/>
    </location>
</feature>
<accession>A0AAV1JTU4</accession>
<dbReference type="Proteomes" id="UP001497472">
    <property type="component" value="Unassembled WGS sequence"/>
</dbReference>
<feature type="transmembrane region" description="Helical" evidence="5">
    <location>
        <begin position="295"/>
        <end position="316"/>
    </location>
</feature>
<feature type="domain" description="Major facilitator superfamily (MFS) profile" evidence="6">
    <location>
        <begin position="26"/>
        <end position="431"/>
    </location>
</feature>
<gene>
    <name evidence="7" type="ORF">LNINA_LOCUS10661</name>
</gene>
<dbReference type="Gene3D" id="1.20.1250.20">
    <property type="entry name" value="MFS general substrate transporter like domains"/>
    <property type="match status" value="2"/>
</dbReference>
<dbReference type="InterPro" id="IPR050382">
    <property type="entry name" value="MFS_Na/Anion_cotransporter"/>
</dbReference>
<dbReference type="InterPro" id="IPR020846">
    <property type="entry name" value="MFS_dom"/>
</dbReference>
<feature type="transmembrane region" description="Helical" evidence="5">
    <location>
        <begin position="247"/>
        <end position="269"/>
    </location>
</feature>
<feature type="transmembrane region" description="Helical" evidence="5">
    <location>
        <begin position="364"/>
        <end position="381"/>
    </location>
</feature>
<evidence type="ECO:0000256" key="3">
    <source>
        <dbReference type="ARBA" id="ARBA00022989"/>
    </source>
</evidence>
<proteinExistence type="predicted"/>
<evidence type="ECO:0000313" key="8">
    <source>
        <dbReference type="Proteomes" id="UP001497472"/>
    </source>
</evidence>
<dbReference type="SUPFAM" id="SSF103473">
    <property type="entry name" value="MFS general substrate transporter"/>
    <property type="match status" value="1"/>
</dbReference>
<evidence type="ECO:0000259" key="6">
    <source>
        <dbReference type="PROSITE" id="PS50850"/>
    </source>
</evidence>
<protein>
    <recommendedName>
        <fullName evidence="6">Major facilitator superfamily (MFS) profile domain-containing protein</fullName>
    </recommendedName>
</protein>
<keyword evidence="4 5" id="KW-0472">Membrane</keyword>
<keyword evidence="3 5" id="KW-1133">Transmembrane helix</keyword>
<feature type="transmembrane region" description="Helical" evidence="5">
    <location>
        <begin position="73"/>
        <end position="90"/>
    </location>
</feature>
<feature type="transmembrane region" description="Helical" evidence="5">
    <location>
        <begin position="323"/>
        <end position="344"/>
    </location>
</feature>
<evidence type="ECO:0000256" key="4">
    <source>
        <dbReference type="ARBA" id="ARBA00023136"/>
    </source>
</evidence>
<dbReference type="InterPro" id="IPR011701">
    <property type="entry name" value="MFS"/>
</dbReference>
<sequence length="431" mass="48325">MRCLRDKIPLVILKKTITMLGIRHVQITMLFLANIICYASRNNLNLALIAMTDKSSEQHFDIDLKIQSTLQSSLFWGYFVGIFPAGVLTTRYGGRRFIMLSLVVNSAASLALPFCRFLGPDGWKMIYGCRIVQGIFQAFLAPSCLTLMSKWVPEEERSRLGSFTYSGIQLGNAFQLITSGYLAEYWGWPSIFYFYTIVGVSWLLIYLFVGAESPAESKIISKEERNYIQTSLGYRYRTEKLKVPWKAIVSSMPFVATIMTYCGFKWGFYTLITQIPNYMKQIHGMNLRENGTLSALPYLALIGFLGPAAWLVALAVAAPPDKALAVAFLTLAVASISGIYSGFIVNQIDMAPNFTGFMNGFSNVFANLMSIFAPIAAGFMLGDGTDIEKWHSVFYLAVGIYVGTCAFYLVFADSRRQPWNYPDYKNKSNLT</sequence>
<dbReference type="GO" id="GO:0006820">
    <property type="term" value="P:monoatomic anion transport"/>
    <property type="evidence" value="ECO:0007669"/>
    <property type="project" value="TreeGrafter"/>
</dbReference>
<evidence type="ECO:0000256" key="5">
    <source>
        <dbReference type="SAM" id="Phobius"/>
    </source>
</evidence>
<keyword evidence="2 5" id="KW-0812">Transmembrane</keyword>
<dbReference type="PANTHER" id="PTHR11662:SF280">
    <property type="entry name" value="FI21844P1-RELATED"/>
    <property type="match status" value="1"/>
</dbReference>
<organism evidence="7 8">
    <name type="scientific">Leptosia nina</name>
    <dbReference type="NCBI Taxonomy" id="320188"/>
    <lineage>
        <taxon>Eukaryota</taxon>
        <taxon>Metazoa</taxon>
        <taxon>Ecdysozoa</taxon>
        <taxon>Arthropoda</taxon>
        <taxon>Hexapoda</taxon>
        <taxon>Insecta</taxon>
        <taxon>Pterygota</taxon>
        <taxon>Neoptera</taxon>
        <taxon>Endopterygota</taxon>
        <taxon>Lepidoptera</taxon>
        <taxon>Glossata</taxon>
        <taxon>Ditrysia</taxon>
        <taxon>Papilionoidea</taxon>
        <taxon>Pieridae</taxon>
        <taxon>Pierinae</taxon>
        <taxon>Leptosia</taxon>
    </lineage>
</organism>
<dbReference type="GO" id="GO:0016020">
    <property type="term" value="C:membrane"/>
    <property type="evidence" value="ECO:0007669"/>
    <property type="project" value="UniProtKB-SubCell"/>
</dbReference>
<dbReference type="PANTHER" id="PTHR11662">
    <property type="entry name" value="SOLUTE CARRIER FAMILY 17"/>
    <property type="match status" value="1"/>
</dbReference>
<dbReference type="EMBL" id="CAVLEF010000132">
    <property type="protein sequence ID" value="CAK1551528.1"/>
    <property type="molecule type" value="Genomic_DNA"/>
</dbReference>
<feature type="transmembrane region" description="Helical" evidence="5">
    <location>
        <begin position="190"/>
        <end position="209"/>
    </location>
</feature>